<protein>
    <recommendedName>
        <fullName evidence="1">2Fe-2S ferredoxin-type domain-containing protein</fullName>
    </recommendedName>
</protein>
<dbReference type="PROSITE" id="PS51085">
    <property type="entry name" value="2FE2S_FER_2"/>
    <property type="match status" value="1"/>
</dbReference>
<keyword evidence="4" id="KW-1185">Reference proteome</keyword>
<evidence type="ECO:0000313" key="2">
    <source>
        <dbReference type="EMBL" id="MDN4572534.1"/>
    </source>
</evidence>
<proteinExistence type="predicted"/>
<gene>
    <name evidence="2" type="ORF">DBA34_04545</name>
    <name evidence="3" type="ORF">DBB29_04935</name>
</gene>
<comment type="caution">
    <text evidence="2">The sequence shown here is derived from an EMBL/GenBank/DDBJ whole genome shotgun (WGS) entry which is preliminary data.</text>
</comment>
<dbReference type="Proteomes" id="UP001172788">
    <property type="component" value="Unassembled WGS sequence"/>
</dbReference>
<dbReference type="InterPro" id="IPR001041">
    <property type="entry name" value="2Fe-2S_ferredoxin-type"/>
</dbReference>
<dbReference type="GO" id="GO:0051537">
    <property type="term" value="F:2 iron, 2 sulfur cluster binding"/>
    <property type="evidence" value="ECO:0007669"/>
    <property type="project" value="InterPro"/>
</dbReference>
<evidence type="ECO:0000259" key="1">
    <source>
        <dbReference type="PROSITE" id="PS51085"/>
    </source>
</evidence>
<evidence type="ECO:0000313" key="5">
    <source>
        <dbReference type="Proteomes" id="UP001172791"/>
    </source>
</evidence>
<sequence length="141" mass="15493">MAGDKVRRLIDVGRARRVGSSSLSLSWDNSTRRRSDLRLESFANGGAYPNRPFRLKIPRLGLEVNIGTDETVLDVLEAAGADPLFNCRKGECGLCAVDFLGYSGELDHRDVFFSDEKKKEGVKLCACVSRISGESLTIDLP</sequence>
<dbReference type="PROSITE" id="PS00197">
    <property type="entry name" value="2FE2S_FER_1"/>
    <property type="match status" value="1"/>
</dbReference>
<dbReference type="EMBL" id="QAID01000031">
    <property type="protein sequence ID" value="MDN4577460.1"/>
    <property type="molecule type" value="Genomic_DNA"/>
</dbReference>
<dbReference type="Proteomes" id="UP001172791">
    <property type="component" value="Unassembled WGS sequence"/>
</dbReference>
<feature type="domain" description="2Fe-2S ferredoxin-type" evidence="1">
    <location>
        <begin position="51"/>
        <end position="141"/>
    </location>
</feature>
<dbReference type="EMBL" id="QAIC01000028">
    <property type="protein sequence ID" value="MDN4572534.1"/>
    <property type="molecule type" value="Genomic_DNA"/>
</dbReference>
<organism evidence="2 5">
    <name type="scientific">Pandoraea cepalis</name>
    <dbReference type="NCBI Taxonomy" id="2508294"/>
    <lineage>
        <taxon>Bacteria</taxon>
        <taxon>Pseudomonadati</taxon>
        <taxon>Pseudomonadota</taxon>
        <taxon>Betaproteobacteria</taxon>
        <taxon>Burkholderiales</taxon>
        <taxon>Burkholderiaceae</taxon>
        <taxon>Pandoraea</taxon>
    </lineage>
</organism>
<dbReference type="InterPro" id="IPR006058">
    <property type="entry name" value="2Fe2S_fd_BS"/>
</dbReference>
<dbReference type="Gene3D" id="3.10.20.30">
    <property type="match status" value="1"/>
</dbReference>
<dbReference type="InterPro" id="IPR036010">
    <property type="entry name" value="2Fe-2S_ferredoxin-like_sf"/>
</dbReference>
<evidence type="ECO:0000313" key="4">
    <source>
        <dbReference type="Proteomes" id="UP001172788"/>
    </source>
</evidence>
<dbReference type="SUPFAM" id="SSF54292">
    <property type="entry name" value="2Fe-2S ferredoxin-like"/>
    <property type="match status" value="1"/>
</dbReference>
<reference evidence="2" key="1">
    <citation type="submission" date="2018-04" db="EMBL/GenBank/DDBJ databases">
        <authorList>
            <person name="Jy Z."/>
        </authorList>
    </citation>
    <scope>NUCLEOTIDE SEQUENCE</scope>
    <source>
        <strain evidence="3">AS13</strain>
        <strain evidence="2">LA18</strain>
    </source>
</reference>
<dbReference type="InterPro" id="IPR012675">
    <property type="entry name" value="Beta-grasp_dom_sf"/>
</dbReference>
<dbReference type="AlphaFoldDB" id="A0AAW7MIE6"/>
<evidence type="ECO:0000313" key="3">
    <source>
        <dbReference type="EMBL" id="MDN4577460.1"/>
    </source>
</evidence>
<dbReference type="CDD" id="cd00207">
    <property type="entry name" value="fer2"/>
    <property type="match status" value="1"/>
</dbReference>
<dbReference type="Pfam" id="PF00111">
    <property type="entry name" value="Fer2"/>
    <property type="match status" value="1"/>
</dbReference>
<name>A0AAW7MIE6_9BURK</name>
<accession>A0AAW7MIE6</accession>